<evidence type="ECO:0000313" key="2">
    <source>
        <dbReference type="EMBL" id="KAF7991015.1"/>
    </source>
</evidence>
<evidence type="ECO:0000259" key="1">
    <source>
        <dbReference type="Pfam" id="PF00685"/>
    </source>
</evidence>
<organism evidence="2 3">
    <name type="scientific">Aphidius gifuensis</name>
    <name type="common">Parasitoid wasp</name>
    <dbReference type="NCBI Taxonomy" id="684658"/>
    <lineage>
        <taxon>Eukaryota</taxon>
        <taxon>Metazoa</taxon>
        <taxon>Ecdysozoa</taxon>
        <taxon>Arthropoda</taxon>
        <taxon>Hexapoda</taxon>
        <taxon>Insecta</taxon>
        <taxon>Pterygota</taxon>
        <taxon>Neoptera</taxon>
        <taxon>Endopterygota</taxon>
        <taxon>Hymenoptera</taxon>
        <taxon>Apocrita</taxon>
        <taxon>Ichneumonoidea</taxon>
        <taxon>Braconidae</taxon>
        <taxon>Aphidiinae</taxon>
        <taxon>Aphidius</taxon>
    </lineage>
</organism>
<protein>
    <recommendedName>
        <fullName evidence="1">Sulfotransferase domain-containing protein</fullName>
    </recommendedName>
</protein>
<keyword evidence="3" id="KW-1185">Reference proteome</keyword>
<dbReference type="InterPro" id="IPR027417">
    <property type="entry name" value="P-loop_NTPase"/>
</dbReference>
<dbReference type="AlphaFoldDB" id="A0A834XSE6"/>
<reference evidence="2 3" key="1">
    <citation type="submission" date="2020-08" db="EMBL/GenBank/DDBJ databases">
        <title>Aphidius gifuensis genome sequencing and assembly.</title>
        <authorList>
            <person name="Du Z."/>
        </authorList>
    </citation>
    <scope>NUCLEOTIDE SEQUENCE [LARGE SCALE GENOMIC DNA]</scope>
    <source>
        <strain evidence="2">YNYX2018</strain>
        <tissue evidence="2">Adults</tissue>
    </source>
</reference>
<comment type="caution">
    <text evidence="2">The sequence shown here is derived from an EMBL/GenBank/DDBJ whole genome shotgun (WGS) entry which is preliminary data.</text>
</comment>
<dbReference type="GO" id="GO:0008146">
    <property type="term" value="F:sulfotransferase activity"/>
    <property type="evidence" value="ECO:0007669"/>
    <property type="project" value="InterPro"/>
</dbReference>
<feature type="domain" description="Sulfotransferase" evidence="1">
    <location>
        <begin position="1"/>
        <end position="61"/>
    </location>
</feature>
<dbReference type="EMBL" id="JACMRX010000004">
    <property type="protein sequence ID" value="KAF7991015.1"/>
    <property type="molecule type" value="Genomic_DNA"/>
</dbReference>
<sequence length="80" mass="9534">MTQPRSGTTVTTEMTWLLINNLDYENAKKIRLEERVFEQELGLYDNRWSEAKVAIRNENDPTSWIHLLNVKILEIIMMHM</sequence>
<dbReference type="Gene3D" id="3.40.50.300">
    <property type="entry name" value="P-loop containing nucleotide triphosphate hydrolases"/>
    <property type="match status" value="1"/>
</dbReference>
<gene>
    <name evidence="2" type="ORF">HCN44_000820</name>
</gene>
<dbReference type="Proteomes" id="UP000639338">
    <property type="component" value="Unassembled WGS sequence"/>
</dbReference>
<dbReference type="InterPro" id="IPR000863">
    <property type="entry name" value="Sulfotransferase_dom"/>
</dbReference>
<accession>A0A834XSE6</accession>
<proteinExistence type="predicted"/>
<name>A0A834XSE6_APHGI</name>
<evidence type="ECO:0000313" key="3">
    <source>
        <dbReference type="Proteomes" id="UP000639338"/>
    </source>
</evidence>
<dbReference type="OrthoDB" id="205623at2759"/>
<dbReference type="Pfam" id="PF00685">
    <property type="entry name" value="Sulfotransfer_1"/>
    <property type="match status" value="1"/>
</dbReference>